<feature type="transmembrane region" description="Helical" evidence="7">
    <location>
        <begin position="64"/>
        <end position="86"/>
    </location>
</feature>
<comment type="similarity">
    <text evidence="2">Belongs to the major facilitator superfamily.</text>
</comment>
<dbReference type="Proteomes" id="UP001523392">
    <property type="component" value="Unassembled WGS sequence"/>
</dbReference>
<accession>A0ABT1CZL7</accession>
<keyword evidence="4 7" id="KW-0812">Transmembrane</keyword>
<dbReference type="InterPro" id="IPR011701">
    <property type="entry name" value="MFS"/>
</dbReference>
<feature type="transmembrane region" description="Helical" evidence="7">
    <location>
        <begin position="315"/>
        <end position="338"/>
    </location>
</feature>
<dbReference type="InterPro" id="IPR051788">
    <property type="entry name" value="MFS_Transporter"/>
</dbReference>
<dbReference type="SUPFAM" id="SSF103473">
    <property type="entry name" value="MFS general substrate transporter"/>
    <property type="match status" value="1"/>
</dbReference>
<comment type="caution">
    <text evidence="9">The sequence shown here is derived from an EMBL/GenBank/DDBJ whole genome shotgun (WGS) entry which is preliminary data.</text>
</comment>
<evidence type="ECO:0000256" key="4">
    <source>
        <dbReference type="ARBA" id="ARBA00022692"/>
    </source>
</evidence>
<dbReference type="Pfam" id="PF07690">
    <property type="entry name" value="MFS_1"/>
    <property type="match status" value="1"/>
</dbReference>
<evidence type="ECO:0000256" key="7">
    <source>
        <dbReference type="SAM" id="Phobius"/>
    </source>
</evidence>
<feature type="transmembrane region" description="Helical" evidence="7">
    <location>
        <begin position="37"/>
        <end position="57"/>
    </location>
</feature>
<feature type="transmembrane region" description="Helical" evidence="7">
    <location>
        <begin position="241"/>
        <end position="261"/>
    </location>
</feature>
<sequence length="375" mass="37683">MPLLLLAYLAFIGLGLPDTLPGTLWPVLRADYGAPQAALGLLLAATATGTFTASLLAGQLIAALGIGGVLAGSVAVTAAAALGFALAPPFPVLVLLALFGGCGGGAVDAALNAFAATRFAPRHLNWMHACWGLGATLGPAIATALLAAGFPWRAAWGAVGLVLAALALGFLATRGRWQAREREAMAATRPRLSALSVLRLPLARWQIAAFVLYCGLEAGTGQWAATVLVERWDATPEAGGAATALFWASLALGRVALGFVVDRLGADRLLRAMLLPVLLGSAGFALGLAGPALALLAVALAPLYPTLMARTPARLGAAAAAHAVGFQVAAATFGAGVLPALLGLAPLATVPWLLLGLAAALAFALRRILGSGQVG</sequence>
<dbReference type="InterPro" id="IPR020846">
    <property type="entry name" value="MFS_dom"/>
</dbReference>
<protein>
    <submittedName>
        <fullName evidence="9">MFS transporter</fullName>
    </submittedName>
</protein>
<feature type="domain" description="Major facilitator superfamily (MFS) profile" evidence="8">
    <location>
        <begin position="3"/>
        <end position="374"/>
    </location>
</feature>
<comment type="subcellular location">
    <subcellularLocation>
        <location evidence="1">Endomembrane system</location>
        <topology evidence="1">Multi-pass membrane protein</topology>
    </subcellularLocation>
</comment>
<dbReference type="RefSeq" id="WP_252951725.1">
    <property type="nucleotide sequence ID" value="NZ_JAFIRR010000015.1"/>
</dbReference>
<proteinExistence type="inferred from homology"/>
<evidence type="ECO:0000256" key="6">
    <source>
        <dbReference type="ARBA" id="ARBA00023136"/>
    </source>
</evidence>
<gene>
    <name evidence="9" type="ORF">JYK14_02855</name>
</gene>
<evidence type="ECO:0000256" key="2">
    <source>
        <dbReference type="ARBA" id="ARBA00008335"/>
    </source>
</evidence>
<evidence type="ECO:0000256" key="5">
    <source>
        <dbReference type="ARBA" id="ARBA00022989"/>
    </source>
</evidence>
<feature type="transmembrane region" description="Helical" evidence="7">
    <location>
        <begin position="154"/>
        <end position="172"/>
    </location>
</feature>
<dbReference type="PROSITE" id="PS50850">
    <property type="entry name" value="MFS"/>
    <property type="match status" value="1"/>
</dbReference>
<name>A0ABT1CZL7_9PROT</name>
<reference evidence="9 10" key="1">
    <citation type="submission" date="2021-12" db="EMBL/GenBank/DDBJ databases">
        <title>Siccirubricoccus leaddurans sp. nov., a high concentration Zn2+ tolerance bacterium.</title>
        <authorList>
            <person name="Cao Y."/>
        </authorList>
    </citation>
    <scope>NUCLEOTIDE SEQUENCE [LARGE SCALE GENOMIC DNA]</scope>
    <source>
        <strain evidence="9 10">KC 17139</strain>
    </source>
</reference>
<dbReference type="Gene3D" id="1.20.1250.20">
    <property type="entry name" value="MFS general substrate transporter like domains"/>
    <property type="match status" value="2"/>
</dbReference>
<evidence type="ECO:0000313" key="9">
    <source>
        <dbReference type="EMBL" id="MCO6415118.1"/>
    </source>
</evidence>
<evidence type="ECO:0000259" key="8">
    <source>
        <dbReference type="PROSITE" id="PS50850"/>
    </source>
</evidence>
<evidence type="ECO:0000256" key="3">
    <source>
        <dbReference type="ARBA" id="ARBA00022448"/>
    </source>
</evidence>
<dbReference type="PANTHER" id="PTHR23514">
    <property type="entry name" value="BYPASS OF STOP CODON PROTEIN 6"/>
    <property type="match status" value="1"/>
</dbReference>
<dbReference type="EMBL" id="JAFIRR010000015">
    <property type="protein sequence ID" value="MCO6415118.1"/>
    <property type="molecule type" value="Genomic_DNA"/>
</dbReference>
<feature type="transmembrane region" description="Helical" evidence="7">
    <location>
        <begin position="126"/>
        <end position="148"/>
    </location>
</feature>
<keyword evidence="5 7" id="KW-1133">Transmembrane helix</keyword>
<feature type="transmembrane region" description="Helical" evidence="7">
    <location>
        <begin position="273"/>
        <end position="303"/>
    </location>
</feature>
<dbReference type="PANTHER" id="PTHR23514:SF3">
    <property type="entry name" value="BYPASS OF STOP CODON PROTEIN 6"/>
    <property type="match status" value="1"/>
</dbReference>
<evidence type="ECO:0000256" key="1">
    <source>
        <dbReference type="ARBA" id="ARBA00004127"/>
    </source>
</evidence>
<dbReference type="InterPro" id="IPR036259">
    <property type="entry name" value="MFS_trans_sf"/>
</dbReference>
<feature type="transmembrane region" description="Helical" evidence="7">
    <location>
        <begin position="344"/>
        <end position="365"/>
    </location>
</feature>
<organism evidence="9 10">
    <name type="scientific">Siccirubricoccus soli</name>
    <dbReference type="NCBI Taxonomy" id="2899147"/>
    <lineage>
        <taxon>Bacteria</taxon>
        <taxon>Pseudomonadati</taxon>
        <taxon>Pseudomonadota</taxon>
        <taxon>Alphaproteobacteria</taxon>
        <taxon>Acetobacterales</taxon>
        <taxon>Roseomonadaceae</taxon>
        <taxon>Siccirubricoccus</taxon>
    </lineage>
</organism>
<feature type="transmembrane region" description="Helical" evidence="7">
    <location>
        <begin position="92"/>
        <end position="114"/>
    </location>
</feature>
<keyword evidence="3" id="KW-0813">Transport</keyword>
<keyword evidence="10" id="KW-1185">Reference proteome</keyword>
<evidence type="ECO:0000313" key="10">
    <source>
        <dbReference type="Proteomes" id="UP001523392"/>
    </source>
</evidence>
<keyword evidence="6 7" id="KW-0472">Membrane</keyword>